<keyword evidence="6 15" id="KW-0812">Transmembrane</keyword>
<reference evidence="18 19" key="2">
    <citation type="journal article" date="2021" name="Microorganisms">
        <title>The Ever-Expanding Pseudomonas Genus: Description of 43 New Species and Partition of the Pseudomonas putida Group.</title>
        <authorList>
            <person name="Girard L."/>
            <person name="Lood C."/>
            <person name="Hofte M."/>
            <person name="Vandamme P."/>
            <person name="Rokni-Zadeh H."/>
            <person name="van Noort V."/>
            <person name="Lavigne R."/>
            <person name="De Mot R."/>
        </authorList>
    </citation>
    <scope>NUCLEOTIDE SEQUENCE [LARGE SCALE GENOMIC DNA]</scope>
    <source>
        <strain evidence="18 19">RW8P3</strain>
    </source>
</reference>
<name>A0A9E6PHR0_9PSED</name>
<evidence type="ECO:0000256" key="7">
    <source>
        <dbReference type="ARBA" id="ARBA00022729"/>
    </source>
</evidence>
<dbReference type="RefSeq" id="WP_186676005.1">
    <property type="nucleotide sequence ID" value="NZ_CP077093.1"/>
</dbReference>
<dbReference type="Gene3D" id="1.10.287.90">
    <property type="match status" value="1"/>
</dbReference>
<dbReference type="PANTHER" id="PTHR22888:SF18">
    <property type="entry name" value="CYTOCHROME BO(3) UBIQUINOL OXIDASE SUBUNIT 2"/>
    <property type="match status" value="1"/>
</dbReference>
<evidence type="ECO:0000256" key="1">
    <source>
        <dbReference type="ARBA" id="ARBA00004651"/>
    </source>
</evidence>
<comment type="similarity">
    <text evidence="2 14">Belongs to the cytochrome c oxidase subunit 2 family.</text>
</comment>
<dbReference type="GO" id="GO:0005507">
    <property type="term" value="F:copper ion binding"/>
    <property type="evidence" value="ECO:0007669"/>
    <property type="project" value="InterPro"/>
</dbReference>
<feature type="transmembrane region" description="Helical" evidence="15">
    <location>
        <begin position="83"/>
        <end position="103"/>
    </location>
</feature>
<keyword evidence="5 14" id="KW-0679">Respiratory chain</keyword>
<evidence type="ECO:0000256" key="5">
    <source>
        <dbReference type="ARBA" id="ARBA00022660"/>
    </source>
</evidence>
<evidence type="ECO:0000256" key="4">
    <source>
        <dbReference type="ARBA" id="ARBA00022475"/>
    </source>
</evidence>
<evidence type="ECO:0000256" key="12">
    <source>
        <dbReference type="ARBA" id="ARBA00023139"/>
    </source>
</evidence>
<dbReference type="PROSITE" id="PS50857">
    <property type="entry name" value="COX2_CUA"/>
    <property type="match status" value="1"/>
</dbReference>
<organism evidence="18 19">
    <name type="scientific">Pseudomonas vanderleydeniana</name>
    <dbReference type="NCBI Taxonomy" id="2745495"/>
    <lineage>
        <taxon>Bacteria</taxon>
        <taxon>Pseudomonadati</taxon>
        <taxon>Pseudomonadota</taxon>
        <taxon>Gammaproteobacteria</taxon>
        <taxon>Pseudomonadales</taxon>
        <taxon>Pseudomonadaceae</taxon>
        <taxon>Pseudomonas</taxon>
    </lineage>
</organism>
<dbReference type="EMBL" id="CP077093">
    <property type="protein sequence ID" value="QXI26326.1"/>
    <property type="molecule type" value="Genomic_DNA"/>
</dbReference>
<feature type="transmembrane region" description="Helical" evidence="15">
    <location>
        <begin position="38"/>
        <end position="62"/>
    </location>
</feature>
<dbReference type="GO" id="GO:0042773">
    <property type="term" value="P:ATP synthesis coupled electron transport"/>
    <property type="evidence" value="ECO:0007669"/>
    <property type="project" value="TreeGrafter"/>
</dbReference>
<dbReference type="GO" id="GO:0004129">
    <property type="term" value="F:cytochrome-c oxidase activity"/>
    <property type="evidence" value="ECO:0007669"/>
    <property type="project" value="UniProtKB-UniRule"/>
</dbReference>
<evidence type="ECO:0000256" key="14">
    <source>
        <dbReference type="PIRNR" id="PIRNR000292"/>
    </source>
</evidence>
<keyword evidence="19" id="KW-1185">Reference proteome</keyword>
<sequence length="308" mass="34452">MPIKKRHLFLMTTATTLYGCNAVLLHPKGQIAIDERNLIFLATGLMLIVVLPVIVMMFWFAYRFRASNKTAPYAPRWASSHRIEAVVWGVPLLIILILGAVTWRTTHSLDPYKPIESQTAPLNVQVVATDWKWLFIYPDLGIATVNELALPVNTPVSFTITSDAAMTSFFIPALGGQIYAMAGMQTRLHLIANETGQFLGIAANYNGPGFSDMHFTTYSTLPSEFQAWIAKVKSADRPLDHTQYSLLARPSIAHPVTYYSSVDAKLFQSIVDKYEGMNPARGRQGEAAEMRAIRINDRSHQDMMSKEQ</sequence>
<dbReference type="InterPro" id="IPR010514">
    <property type="entry name" value="COX_ARM"/>
</dbReference>
<dbReference type="InterPro" id="IPR045187">
    <property type="entry name" value="CcO_II"/>
</dbReference>
<dbReference type="NCBIfam" id="TIGR01433">
    <property type="entry name" value="CyoA"/>
    <property type="match status" value="1"/>
</dbReference>
<keyword evidence="13" id="KW-0449">Lipoprotein</keyword>
<protein>
    <recommendedName>
        <fullName evidence="14">Ubiquinol oxidase subunit 2</fullName>
    </recommendedName>
</protein>
<evidence type="ECO:0000256" key="3">
    <source>
        <dbReference type="ARBA" id="ARBA00022448"/>
    </source>
</evidence>
<keyword evidence="12" id="KW-0564">Palmitate</keyword>
<evidence type="ECO:0000313" key="18">
    <source>
        <dbReference type="EMBL" id="QXI26326.1"/>
    </source>
</evidence>
<evidence type="ECO:0000256" key="10">
    <source>
        <dbReference type="ARBA" id="ARBA00023002"/>
    </source>
</evidence>
<gene>
    <name evidence="18" type="primary">cyoA</name>
    <name evidence="18" type="ORF">HU752_020530</name>
</gene>
<comment type="subcellular location">
    <subcellularLocation>
        <location evidence="1">Cell membrane</location>
        <topology evidence="1">Multi-pass membrane protein</topology>
    </subcellularLocation>
</comment>
<evidence type="ECO:0000256" key="15">
    <source>
        <dbReference type="SAM" id="Phobius"/>
    </source>
</evidence>
<evidence type="ECO:0000259" key="16">
    <source>
        <dbReference type="PROSITE" id="PS50857"/>
    </source>
</evidence>
<dbReference type="InterPro" id="IPR011759">
    <property type="entry name" value="Cyt_c_oxidase_su2_TM_dom"/>
</dbReference>
<evidence type="ECO:0000256" key="2">
    <source>
        <dbReference type="ARBA" id="ARBA00007866"/>
    </source>
</evidence>
<evidence type="ECO:0000259" key="17">
    <source>
        <dbReference type="PROSITE" id="PS50999"/>
    </source>
</evidence>
<dbReference type="PANTHER" id="PTHR22888">
    <property type="entry name" value="CYTOCHROME C OXIDASE, SUBUNIT II"/>
    <property type="match status" value="1"/>
</dbReference>
<dbReference type="Pfam" id="PF00116">
    <property type="entry name" value="COX2"/>
    <property type="match status" value="1"/>
</dbReference>
<dbReference type="KEGG" id="pvw:HU752_020530"/>
<dbReference type="GO" id="GO:0016682">
    <property type="term" value="F:oxidoreductase activity, acting on diphenols and related substances as donors, oxygen as acceptor"/>
    <property type="evidence" value="ECO:0007669"/>
    <property type="project" value="InterPro"/>
</dbReference>
<dbReference type="SUPFAM" id="SSF81464">
    <property type="entry name" value="Cytochrome c oxidase subunit II-like, transmembrane region"/>
    <property type="match status" value="1"/>
</dbReference>
<dbReference type="GO" id="GO:0005886">
    <property type="term" value="C:plasma membrane"/>
    <property type="evidence" value="ECO:0007669"/>
    <property type="project" value="UniProtKB-SubCell"/>
</dbReference>
<dbReference type="GO" id="GO:0009486">
    <property type="term" value="F:cytochrome bo3 ubiquinol oxidase activity"/>
    <property type="evidence" value="ECO:0007669"/>
    <property type="project" value="InterPro"/>
</dbReference>
<dbReference type="InterPro" id="IPR002429">
    <property type="entry name" value="CcO_II-like_C"/>
</dbReference>
<dbReference type="InterPro" id="IPR006333">
    <property type="entry name" value="Cyt_o_ubiquinol_oxidase_su2"/>
</dbReference>
<keyword evidence="9 15" id="KW-1133">Transmembrane helix</keyword>
<evidence type="ECO:0000256" key="13">
    <source>
        <dbReference type="ARBA" id="ARBA00023288"/>
    </source>
</evidence>
<evidence type="ECO:0000256" key="9">
    <source>
        <dbReference type="ARBA" id="ARBA00022989"/>
    </source>
</evidence>
<evidence type="ECO:0000313" key="19">
    <source>
        <dbReference type="Proteomes" id="UP000634530"/>
    </source>
</evidence>
<feature type="domain" description="Cytochrome oxidase subunit II copper A binding" evidence="16">
    <location>
        <begin position="119"/>
        <end position="231"/>
    </location>
</feature>
<dbReference type="PROSITE" id="PS50999">
    <property type="entry name" value="COX2_TM"/>
    <property type="match status" value="1"/>
</dbReference>
<dbReference type="PROSITE" id="PS51257">
    <property type="entry name" value="PROKAR_LIPOPROTEIN"/>
    <property type="match status" value="1"/>
</dbReference>
<keyword evidence="4 14" id="KW-1003">Cell membrane</keyword>
<accession>A0A9E6PHR0</accession>
<dbReference type="InterPro" id="IPR036257">
    <property type="entry name" value="Cyt_c_oxidase_su2_TM_sf"/>
</dbReference>
<dbReference type="AlphaFoldDB" id="A0A9E6PHR0"/>
<dbReference type="InterPro" id="IPR034227">
    <property type="entry name" value="CuRO_UO_II"/>
</dbReference>
<dbReference type="InterPro" id="IPR008972">
    <property type="entry name" value="Cupredoxin"/>
</dbReference>
<keyword evidence="11 14" id="KW-0472">Membrane</keyword>
<dbReference type="Proteomes" id="UP000634530">
    <property type="component" value="Chromosome"/>
</dbReference>
<keyword evidence="10 14" id="KW-0560">Oxidoreductase</keyword>
<dbReference type="SUPFAM" id="SSF49503">
    <property type="entry name" value="Cupredoxins"/>
    <property type="match status" value="1"/>
</dbReference>
<evidence type="ECO:0000256" key="11">
    <source>
        <dbReference type="ARBA" id="ARBA00023136"/>
    </source>
</evidence>
<keyword evidence="3 14" id="KW-0813">Transport</keyword>
<dbReference type="CDD" id="cd04212">
    <property type="entry name" value="CuRO_UO_II"/>
    <property type="match status" value="1"/>
</dbReference>
<dbReference type="Pfam" id="PF06481">
    <property type="entry name" value="COX_ARM"/>
    <property type="match status" value="1"/>
</dbReference>
<keyword evidence="8 14" id="KW-0249">Electron transport</keyword>
<evidence type="ECO:0000256" key="6">
    <source>
        <dbReference type="ARBA" id="ARBA00022692"/>
    </source>
</evidence>
<evidence type="ECO:0000256" key="8">
    <source>
        <dbReference type="ARBA" id="ARBA00022982"/>
    </source>
</evidence>
<dbReference type="PIRSF" id="PIRSF000292">
    <property type="entry name" value="Ubi_od_II"/>
    <property type="match status" value="1"/>
</dbReference>
<dbReference type="Gene3D" id="2.60.40.420">
    <property type="entry name" value="Cupredoxins - blue copper proteins"/>
    <property type="match status" value="1"/>
</dbReference>
<feature type="domain" description="Cytochrome oxidase subunit II transmembrane region profile" evidence="17">
    <location>
        <begin position="16"/>
        <end position="113"/>
    </location>
</feature>
<proteinExistence type="inferred from homology"/>
<keyword evidence="7" id="KW-0732">Signal</keyword>
<reference evidence="18 19" key="1">
    <citation type="journal article" date="2020" name="Microorganisms">
        <title>Reliable Identification of Environmental Pseudomonas Isolates Using the rpoD Gene.</title>
        <authorList>
            <consortium name="The Broad Institute Genome Sequencing Platform"/>
            <person name="Girard L."/>
            <person name="Lood C."/>
            <person name="Rokni-Zadeh H."/>
            <person name="van Noort V."/>
            <person name="Lavigne R."/>
            <person name="De Mot R."/>
        </authorList>
    </citation>
    <scope>NUCLEOTIDE SEQUENCE [LARGE SCALE GENOMIC DNA]</scope>
    <source>
        <strain evidence="18 19">RW8P3</strain>
    </source>
</reference>